<dbReference type="InterPro" id="IPR035919">
    <property type="entry name" value="EAL_sf"/>
</dbReference>
<dbReference type="SMART" id="SM00052">
    <property type="entry name" value="EAL"/>
    <property type="match status" value="1"/>
</dbReference>
<dbReference type="CDD" id="cd01948">
    <property type="entry name" value="EAL"/>
    <property type="match status" value="1"/>
</dbReference>
<reference evidence="3" key="1">
    <citation type="submission" date="2017-05" db="EMBL/GenBank/DDBJ databases">
        <authorList>
            <person name="Sung H."/>
        </authorList>
    </citation>
    <scope>NUCLEOTIDE SEQUENCE [LARGE SCALE GENOMIC DNA]</scope>
    <source>
        <strain evidence="3">AR23208</strain>
    </source>
</reference>
<dbReference type="KEGG" id="tum:CBW65_10410"/>
<dbReference type="EMBL" id="CP021434">
    <property type="protein sequence ID" value="ARU61365.1"/>
    <property type="molecule type" value="Genomic_DNA"/>
</dbReference>
<evidence type="ECO:0000313" key="2">
    <source>
        <dbReference type="EMBL" id="ARU61365.1"/>
    </source>
</evidence>
<dbReference type="InterPro" id="IPR001633">
    <property type="entry name" value="EAL_dom"/>
</dbReference>
<keyword evidence="3" id="KW-1185">Reference proteome</keyword>
<accession>A0A1Y0IPE8</accession>
<dbReference type="OrthoDB" id="9813903at2"/>
<proteinExistence type="predicted"/>
<name>A0A1Y0IPE8_9BACL</name>
<gene>
    <name evidence="2" type="ORF">CBW65_10410</name>
</gene>
<dbReference type="RefSeq" id="WP_087456744.1">
    <property type="nucleotide sequence ID" value="NZ_CP021434.1"/>
</dbReference>
<dbReference type="Pfam" id="PF00563">
    <property type="entry name" value="EAL"/>
    <property type="match status" value="1"/>
</dbReference>
<dbReference type="Proteomes" id="UP000195437">
    <property type="component" value="Chromosome"/>
</dbReference>
<sequence>MTERKEQCLACATSPAGYAVRFLGEENGMRLKEWLQGDLHTPLRRVDEQTVWAAEADVAALLDYFAAHMDAAQISALPIDEGIGDLPAAGWLSLEELRRRHDAHWIDDVIDQSRVRTVYQPIVSVNDGAAQVCGYEFLSRALDANDGLIPPYKMFDAARARGRLFALDRVCRMQAVRQADRVGDNLVFVNFIPTAIYTPEHCLQSTLAAARETGIDPSRIVFEVVETEEVQSIGHLENILQYYRRHGFRYALDDVGQGFSTLENVLRLKPDFVKLDMHYVQGVADDAEKQEVARLFLQTAREVGATPLAEGVEREEDWLWLVEQGFELFQGYLFGKPDLEPAPVSMKLPLPS</sequence>
<dbReference type="PROSITE" id="PS50883">
    <property type="entry name" value="EAL"/>
    <property type="match status" value="1"/>
</dbReference>
<dbReference type="InterPro" id="IPR050706">
    <property type="entry name" value="Cyclic-di-GMP_PDE-like"/>
</dbReference>
<dbReference type="AlphaFoldDB" id="A0A1Y0IPE8"/>
<evidence type="ECO:0000259" key="1">
    <source>
        <dbReference type="PROSITE" id="PS50883"/>
    </source>
</evidence>
<dbReference type="GO" id="GO:0071111">
    <property type="term" value="F:cyclic-guanylate-specific phosphodiesterase activity"/>
    <property type="evidence" value="ECO:0007669"/>
    <property type="project" value="InterPro"/>
</dbReference>
<feature type="domain" description="EAL" evidence="1">
    <location>
        <begin position="99"/>
        <end position="351"/>
    </location>
</feature>
<dbReference type="PANTHER" id="PTHR33121:SF70">
    <property type="entry name" value="SIGNALING PROTEIN YKOW"/>
    <property type="match status" value="1"/>
</dbReference>
<protein>
    <recommendedName>
        <fullName evidence="1">EAL domain-containing protein</fullName>
    </recommendedName>
</protein>
<dbReference type="PANTHER" id="PTHR33121">
    <property type="entry name" value="CYCLIC DI-GMP PHOSPHODIESTERASE PDEF"/>
    <property type="match status" value="1"/>
</dbReference>
<organism evidence="2 3">
    <name type="scientific">Tumebacillus avium</name>
    <dbReference type="NCBI Taxonomy" id="1903704"/>
    <lineage>
        <taxon>Bacteria</taxon>
        <taxon>Bacillati</taxon>
        <taxon>Bacillota</taxon>
        <taxon>Bacilli</taxon>
        <taxon>Bacillales</taxon>
        <taxon>Alicyclobacillaceae</taxon>
        <taxon>Tumebacillus</taxon>
    </lineage>
</organism>
<dbReference type="SUPFAM" id="SSF141868">
    <property type="entry name" value="EAL domain-like"/>
    <property type="match status" value="1"/>
</dbReference>
<dbReference type="Gene3D" id="3.20.20.450">
    <property type="entry name" value="EAL domain"/>
    <property type="match status" value="1"/>
</dbReference>
<evidence type="ECO:0000313" key="3">
    <source>
        <dbReference type="Proteomes" id="UP000195437"/>
    </source>
</evidence>